<dbReference type="InterPro" id="IPR023210">
    <property type="entry name" value="NADP_OxRdtase_dom"/>
</dbReference>
<evidence type="ECO:0000313" key="5">
    <source>
        <dbReference type="EMBL" id="MFC5289857.1"/>
    </source>
</evidence>
<dbReference type="InterPro" id="IPR005399">
    <property type="entry name" value="K_chnl_volt-dep_bsu_KCNAB-rel"/>
</dbReference>
<evidence type="ECO:0000313" key="6">
    <source>
        <dbReference type="Proteomes" id="UP001596157"/>
    </source>
</evidence>
<dbReference type="Pfam" id="PF00248">
    <property type="entry name" value="Aldo_ket_red"/>
    <property type="match status" value="1"/>
</dbReference>
<evidence type="ECO:0000256" key="2">
    <source>
        <dbReference type="ARBA" id="ARBA00022857"/>
    </source>
</evidence>
<dbReference type="Gene3D" id="3.20.20.100">
    <property type="entry name" value="NADP-dependent oxidoreductase domain"/>
    <property type="match status" value="1"/>
</dbReference>
<protein>
    <submittedName>
        <fullName evidence="5">Aldo/keto reductase</fullName>
    </submittedName>
</protein>
<comment type="caution">
    <text evidence="5">The sequence shown here is derived from an EMBL/GenBank/DDBJ whole genome shotgun (WGS) entry which is preliminary data.</text>
</comment>
<keyword evidence="3" id="KW-0560">Oxidoreductase</keyword>
<dbReference type="PANTHER" id="PTHR43150:SF4">
    <property type="entry name" value="L-GLYCERALDEHYDE 3-PHOSPHATE REDUCTASE"/>
    <property type="match status" value="1"/>
</dbReference>
<evidence type="ECO:0000259" key="4">
    <source>
        <dbReference type="Pfam" id="PF00248"/>
    </source>
</evidence>
<dbReference type="Proteomes" id="UP001596157">
    <property type="component" value="Unassembled WGS sequence"/>
</dbReference>
<evidence type="ECO:0000256" key="3">
    <source>
        <dbReference type="ARBA" id="ARBA00023002"/>
    </source>
</evidence>
<accession>A0ABW0ERD0</accession>
<dbReference type="SUPFAM" id="SSF51430">
    <property type="entry name" value="NAD(P)-linked oxidoreductase"/>
    <property type="match status" value="1"/>
</dbReference>
<comment type="similarity">
    <text evidence="1">Belongs to the shaker potassium channel beta subunit family.</text>
</comment>
<reference evidence="6" key="1">
    <citation type="journal article" date="2019" name="Int. J. Syst. Evol. Microbiol.">
        <title>The Global Catalogue of Microorganisms (GCM) 10K type strain sequencing project: providing services to taxonomists for standard genome sequencing and annotation.</title>
        <authorList>
            <consortium name="The Broad Institute Genomics Platform"/>
            <consortium name="The Broad Institute Genome Sequencing Center for Infectious Disease"/>
            <person name="Wu L."/>
            <person name="Ma J."/>
        </authorList>
    </citation>
    <scope>NUCLEOTIDE SEQUENCE [LARGE SCALE GENOMIC DNA]</scope>
    <source>
        <strain evidence="6">CCUG 59778</strain>
    </source>
</reference>
<dbReference type="InterPro" id="IPR036812">
    <property type="entry name" value="NAD(P)_OxRdtase_dom_sf"/>
</dbReference>
<evidence type="ECO:0000256" key="1">
    <source>
        <dbReference type="ARBA" id="ARBA00006515"/>
    </source>
</evidence>
<proteinExistence type="inferred from homology"/>
<dbReference type="EMBL" id="JBHSKF010000013">
    <property type="protein sequence ID" value="MFC5289857.1"/>
    <property type="molecule type" value="Genomic_DNA"/>
</dbReference>
<dbReference type="PANTHER" id="PTHR43150">
    <property type="entry name" value="HYPERKINETIC, ISOFORM M"/>
    <property type="match status" value="1"/>
</dbReference>
<organism evidence="5 6">
    <name type="scientific">Actinokineospora guangxiensis</name>
    <dbReference type="NCBI Taxonomy" id="1490288"/>
    <lineage>
        <taxon>Bacteria</taxon>
        <taxon>Bacillati</taxon>
        <taxon>Actinomycetota</taxon>
        <taxon>Actinomycetes</taxon>
        <taxon>Pseudonocardiales</taxon>
        <taxon>Pseudonocardiaceae</taxon>
        <taxon>Actinokineospora</taxon>
    </lineage>
</organism>
<name>A0ABW0ERD0_9PSEU</name>
<keyword evidence="6" id="KW-1185">Reference proteome</keyword>
<dbReference type="RefSeq" id="WP_378249723.1">
    <property type="nucleotide sequence ID" value="NZ_JBHSKF010000013.1"/>
</dbReference>
<sequence>MTYLASEARHTAMAHRRSGRSGLLLPAVSVGLSKSFGEDSDLRRQRSVLRRAFDLGVTHFDTADHHGPPPGSAESNLGRVLARDLAGHRDELAISTKAGARVSDGPHGAGGSRKRIVSALDASLRRLGVDYVDVFYHHRPDAGTPVEETMAALDHVVRQGKALYVGLADYPADETREAAKILDGLGTPLTVHQLGYSLLDRWPEADLLGTLAEAGAGVVSHSPLADDVLAERYLSGLTYDTFPPAGATRGVDSSVPSTLRTVHALDEIAARRGQSLPGMAIAWALRRCTSVVVHAQTPEEVEAAVAATEALDFAGDELAQIDLCLRS</sequence>
<feature type="domain" description="NADP-dependent oxidoreductase" evidence="4">
    <location>
        <begin position="33"/>
        <end position="324"/>
    </location>
</feature>
<gene>
    <name evidence="5" type="ORF">ACFPM7_22615</name>
</gene>
<keyword evidence="2" id="KW-0521">NADP</keyword>